<accession>A0A239LDT8</accession>
<sequence>MRILLALFFALIFLQSSGQIMVCPSCEIKDLQQAVNLSEPHDTLIVKSGVYPVVDLEITKPLTLIGEKGAILDGQNKSYVLKLLADSINISGLKIINAGKSYTKDYAAIYASRANHLVIENNIVVDPFFGLLIEKSKHGIIRNNLVYGENVKEDEAGNGIHAWHCSNLQIHDNEVFKMRDGIYLEFVDESIIEENYAHDNVRYGLHFMFSNNDDYIGNRFEHNGAGVAVMFSKFIIMKSNVFINNWGPASYGLLLKEIYDAEVLDNEFTENTTAVFIDGTSRINYVGNVFNKNGWAIKVSGGCYTNRITGNDFKGNSFDVSYNSKMNDNTFDGNYWGDYTGYDLDKDGVGDVPYRPVKLFSYIVNKTPETIILLRSLFVDIMNFSEKVSPVFTPDNLVDRTPAMNAFK</sequence>
<proteinExistence type="predicted"/>
<reference evidence="2 3" key="1">
    <citation type="submission" date="2017-06" db="EMBL/GenBank/DDBJ databases">
        <authorList>
            <person name="Kim H.J."/>
            <person name="Triplett B.A."/>
        </authorList>
    </citation>
    <scope>NUCLEOTIDE SEQUENCE [LARGE SCALE GENOMIC DNA]</scope>
    <source>
        <strain evidence="2 3">DSM 19307</strain>
    </source>
</reference>
<dbReference type="SMART" id="SM00710">
    <property type="entry name" value="PbH1"/>
    <property type="match status" value="10"/>
</dbReference>
<dbReference type="OrthoDB" id="9767990at2"/>
<dbReference type="NCBIfam" id="TIGR03804">
    <property type="entry name" value="para_beta_helix"/>
    <property type="match status" value="1"/>
</dbReference>
<dbReference type="SUPFAM" id="SSF51126">
    <property type="entry name" value="Pectin lyase-like"/>
    <property type="match status" value="1"/>
</dbReference>
<dbReference type="InterPro" id="IPR007742">
    <property type="entry name" value="NosD_dom"/>
</dbReference>
<organism evidence="2 3">
    <name type="scientific">Ekhidna lutea</name>
    <dbReference type="NCBI Taxonomy" id="447679"/>
    <lineage>
        <taxon>Bacteria</taxon>
        <taxon>Pseudomonadati</taxon>
        <taxon>Bacteroidota</taxon>
        <taxon>Cytophagia</taxon>
        <taxon>Cytophagales</taxon>
        <taxon>Reichenbachiellaceae</taxon>
        <taxon>Ekhidna</taxon>
    </lineage>
</organism>
<feature type="domain" description="Periplasmic copper-binding protein NosD beta helix" evidence="1">
    <location>
        <begin position="143"/>
        <end position="341"/>
    </location>
</feature>
<evidence type="ECO:0000259" key="1">
    <source>
        <dbReference type="Pfam" id="PF05048"/>
    </source>
</evidence>
<dbReference type="InterPro" id="IPR012334">
    <property type="entry name" value="Pectin_lyas_fold"/>
</dbReference>
<dbReference type="InterPro" id="IPR026464">
    <property type="entry name" value="NosD_copper_fam"/>
</dbReference>
<dbReference type="InterPro" id="IPR006626">
    <property type="entry name" value="PbH1"/>
</dbReference>
<dbReference type="Pfam" id="PF05048">
    <property type="entry name" value="NosD"/>
    <property type="match status" value="1"/>
</dbReference>
<dbReference type="RefSeq" id="WP_089357800.1">
    <property type="nucleotide sequence ID" value="NZ_FZPD01000005.1"/>
</dbReference>
<evidence type="ECO:0000313" key="3">
    <source>
        <dbReference type="Proteomes" id="UP000198393"/>
    </source>
</evidence>
<dbReference type="InterPro" id="IPR022441">
    <property type="entry name" value="Para_beta_helix_rpt-2"/>
</dbReference>
<dbReference type="EMBL" id="FZPD01000005">
    <property type="protein sequence ID" value="SNT27704.1"/>
    <property type="molecule type" value="Genomic_DNA"/>
</dbReference>
<name>A0A239LDT8_EKHLU</name>
<keyword evidence="3" id="KW-1185">Reference proteome</keyword>
<dbReference type="NCBIfam" id="TIGR04247">
    <property type="entry name" value="NosD_copper_fam"/>
    <property type="match status" value="1"/>
</dbReference>
<dbReference type="Gene3D" id="2.160.20.10">
    <property type="entry name" value="Single-stranded right-handed beta-helix, Pectin lyase-like"/>
    <property type="match status" value="2"/>
</dbReference>
<protein>
    <submittedName>
        <fullName evidence="2">Nitrous oxidase accessory protein</fullName>
    </submittedName>
</protein>
<evidence type="ECO:0000313" key="2">
    <source>
        <dbReference type="EMBL" id="SNT27704.1"/>
    </source>
</evidence>
<dbReference type="Proteomes" id="UP000198393">
    <property type="component" value="Unassembled WGS sequence"/>
</dbReference>
<dbReference type="InterPro" id="IPR011050">
    <property type="entry name" value="Pectin_lyase_fold/virulence"/>
</dbReference>
<dbReference type="AlphaFoldDB" id="A0A239LDT8"/>
<gene>
    <name evidence="2" type="ORF">SAMN05421640_3121</name>
</gene>